<dbReference type="KEGG" id="ovi:T265_12386"/>
<dbReference type="CTD" id="20326554"/>
<dbReference type="RefSeq" id="XP_009178194.1">
    <property type="nucleotide sequence ID" value="XM_009179930.1"/>
</dbReference>
<keyword evidence="3" id="KW-1185">Reference proteome</keyword>
<evidence type="ECO:0000256" key="1">
    <source>
        <dbReference type="SAM" id="MobiDB-lite"/>
    </source>
</evidence>
<name>A0A074ZRX4_OPIVI</name>
<gene>
    <name evidence="2" type="ORF">T265_12386</name>
</gene>
<feature type="region of interest" description="Disordered" evidence="1">
    <location>
        <begin position="50"/>
        <end position="70"/>
    </location>
</feature>
<proteinExistence type="predicted"/>
<sequence>MSPSVGALLKGGEKVNSFDWILKDVKHLFWMPHGQPAKIKLVDVGQMSQENTRSSIYGSSRTDNNEPDAL</sequence>
<feature type="compositionally biased region" description="Polar residues" evidence="1">
    <location>
        <begin position="50"/>
        <end position="62"/>
    </location>
</feature>
<protein>
    <submittedName>
        <fullName evidence="2">Uncharacterized protein</fullName>
    </submittedName>
</protein>
<organism evidence="2 3">
    <name type="scientific">Opisthorchis viverrini</name>
    <name type="common">Southeast Asian liver fluke</name>
    <dbReference type="NCBI Taxonomy" id="6198"/>
    <lineage>
        <taxon>Eukaryota</taxon>
        <taxon>Metazoa</taxon>
        <taxon>Spiralia</taxon>
        <taxon>Lophotrochozoa</taxon>
        <taxon>Platyhelminthes</taxon>
        <taxon>Trematoda</taxon>
        <taxon>Digenea</taxon>
        <taxon>Opisthorchiida</taxon>
        <taxon>Opisthorchiata</taxon>
        <taxon>Opisthorchiidae</taxon>
        <taxon>Opisthorchis</taxon>
    </lineage>
</organism>
<reference evidence="2 3" key="1">
    <citation type="submission" date="2013-11" db="EMBL/GenBank/DDBJ databases">
        <title>Opisthorchis viverrini - life in the bile duct.</title>
        <authorList>
            <person name="Young N.D."/>
            <person name="Nagarajan N."/>
            <person name="Lin S.J."/>
            <person name="Korhonen P.K."/>
            <person name="Jex A.R."/>
            <person name="Hall R.S."/>
            <person name="Safavi-Hemami H."/>
            <person name="Kaewkong W."/>
            <person name="Bertrand D."/>
            <person name="Gao S."/>
            <person name="Seet Q."/>
            <person name="Wongkham S."/>
            <person name="Teh B.T."/>
            <person name="Wongkham C."/>
            <person name="Intapan P.M."/>
            <person name="Maleewong W."/>
            <person name="Yang X."/>
            <person name="Hu M."/>
            <person name="Wang Z."/>
            <person name="Hofmann A."/>
            <person name="Sternberg P.W."/>
            <person name="Tan P."/>
            <person name="Wang J."/>
            <person name="Gasser R.B."/>
        </authorList>
    </citation>
    <scope>NUCLEOTIDE SEQUENCE [LARGE SCALE GENOMIC DNA]</scope>
</reference>
<evidence type="ECO:0000313" key="3">
    <source>
        <dbReference type="Proteomes" id="UP000054324"/>
    </source>
</evidence>
<dbReference type="AlphaFoldDB" id="A0A074ZRX4"/>
<dbReference type="EMBL" id="KL613813">
    <property type="protein sequence ID" value="KER18059.1"/>
    <property type="molecule type" value="Genomic_DNA"/>
</dbReference>
<dbReference type="Proteomes" id="UP000054324">
    <property type="component" value="Unassembled WGS sequence"/>
</dbReference>
<accession>A0A074ZRX4</accession>
<dbReference type="GeneID" id="20326554"/>
<evidence type="ECO:0000313" key="2">
    <source>
        <dbReference type="EMBL" id="KER18059.1"/>
    </source>
</evidence>